<protein>
    <submittedName>
        <fullName evidence="1">Uncharacterized protein</fullName>
    </submittedName>
</protein>
<dbReference type="EMBL" id="AGVO01000058">
    <property type="protein sequence ID" value="EHI51568.1"/>
    <property type="molecule type" value="Genomic_DNA"/>
</dbReference>
<keyword evidence="2" id="KW-1185">Reference proteome</keyword>
<accession>A0ABN0DX68</accession>
<sequence length="55" mass="6256">MIHNFLGGDALIGRISLRDEYTKAIPHDMGISNRITSFSLFCERVEGYCPLNGYY</sequence>
<name>A0ABN0DX68_AERSS</name>
<evidence type="ECO:0000313" key="2">
    <source>
        <dbReference type="Proteomes" id="UP000006428"/>
    </source>
</evidence>
<proteinExistence type="predicted"/>
<reference evidence="1 2" key="1">
    <citation type="journal article" date="2012" name="Front. Microbiol.">
        <title>Draft Genome Sequence of the Virulent Strain 01-B526 of the Fish Pathogen Aeromonas salmonicida.</title>
        <authorList>
            <person name="Charette S.J."/>
            <person name="Brochu F."/>
            <person name="Boyle B."/>
            <person name="Filion G."/>
            <person name="Tanaka K.H."/>
            <person name="Derome N."/>
        </authorList>
    </citation>
    <scope>NUCLEOTIDE SEQUENCE [LARGE SCALE GENOMIC DNA]</scope>
    <source>
        <strain evidence="1 2">01-B526</strain>
    </source>
</reference>
<comment type="caution">
    <text evidence="1">The sequence shown here is derived from an EMBL/GenBank/DDBJ whole genome shotgun (WGS) entry which is preliminary data.</text>
</comment>
<dbReference type="Proteomes" id="UP000006428">
    <property type="component" value="Unassembled WGS sequence"/>
</dbReference>
<organism evidence="1 2">
    <name type="scientific">Aeromonas salmonicida subsp. salmonicida 01-B526</name>
    <dbReference type="NCBI Taxonomy" id="1076135"/>
    <lineage>
        <taxon>Bacteria</taxon>
        <taxon>Pseudomonadati</taxon>
        <taxon>Pseudomonadota</taxon>
        <taxon>Gammaproteobacteria</taxon>
        <taxon>Aeromonadales</taxon>
        <taxon>Aeromonadaceae</taxon>
        <taxon>Aeromonas</taxon>
    </lineage>
</organism>
<evidence type="ECO:0000313" key="1">
    <source>
        <dbReference type="EMBL" id="EHI51568.1"/>
    </source>
</evidence>
<gene>
    <name evidence="1" type="ORF">IYQ_16028</name>
</gene>